<keyword evidence="3 5" id="KW-0067">ATP-binding</keyword>
<dbReference type="EMBL" id="QVEP01000020">
    <property type="protein sequence ID" value="RGB79717.1"/>
    <property type="molecule type" value="Genomic_DNA"/>
</dbReference>
<dbReference type="RefSeq" id="WP_117528454.1">
    <property type="nucleotide sequence ID" value="NZ_JAQDKA010000014.1"/>
</dbReference>
<dbReference type="InterPro" id="IPR050166">
    <property type="entry name" value="ABC_transporter_ATP-bind"/>
</dbReference>
<dbReference type="GO" id="GO:0005524">
    <property type="term" value="F:ATP binding"/>
    <property type="evidence" value="ECO:0007669"/>
    <property type="project" value="UniProtKB-KW"/>
</dbReference>
<evidence type="ECO:0000256" key="3">
    <source>
        <dbReference type="ARBA" id="ARBA00022840"/>
    </source>
</evidence>
<comment type="caution">
    <text evidence="5">The sequence shown here is derived from an EMBL/GenBank/DDBJ whole genome shotgun (WGS) entry which is preliminary data.</text>
</comment>
<keyword evidence="1" id="KW-0813">Transport</keyword>
<dbReference type="InterPro" id="IPR003593">
    <property type="entry name" value="AAA+_ATPase"/>
</dbReference>
<keyword evidence="2" id="KW-0547">Nucleotide-binding</keyword>
<name>A0A3E2TMX0_9FIRM</name>
<dbReference type="InterPro" id="IPR003439">
    <property type="entry name" value="ABC_transporter-like_ATP-bd"/>
</dbReference>
<protein>
    <submittedName>
        <fullName evidence="5">ATP-binding cassette domain-containing protein</fullName>
    </submittedName>
</protein>
<dbReference type="Proteomes" id="UP000260773">
    <property type="component" value="Unassembled WGS sequence"/>
</dbReference>
<dbReference type="InterPro" id="IPR017871">
    <property type="entry name" value="ABC_transporter-like_CS"/>
</dbReference>
<evidence type="ECO:0000259" key="4">
    <source>
        <dbReference type="PROSITE" id="PS50893"/>
    </source>
</evidence>
<dbReference type="SMART" id="SM00382">
    <property type="entry name" value="AAA"/>
    <property type="match status" value="1"/>
</dbReference>
<dbReference type="Pfam" id="PF00005">
    <property type="entry name" value="ABC_tran"/>
    <property type="match status" value="1"/>
</dbReference>
<proteinExistence type="predicted"/>
<sequence length="246" mass="27587">MKPLLDLTDVNYTYQTAEGETPAVKNLSFRVFPDHFLGIIGPSGCGKSTILSLIAGLIQPNSGKIAVSAEIGYMLQKDHLLDWLSIKDNITLGPRIHHKLTPEKESWADKMLEEYGLAPFADARPSQLSGGMRQRAALIRTLALSPSLLLLDEPFSALDYQTRLTVSDDIYRILRTQHMSAVLVTHDISEAISFCNRIIVLTSRPASVKKTFDIHLTLDEDRTPFKARMAPEFKDYFNEIWGELNV</sequence>
<accession>A0A3E2TMX0</accession>
<evidence type="ECO:0000256" key="1">
    <source>
        <dbReference type="ARBA" id="ARBA00022448"/>
    </source>
</evidence>
<dbReference type="PANTHER" id="PTHR42788:SF21">
    <property type="entry name" value="ABC TRANSPORTER ATP-BINDING PROTEIN"/>
    <property type="match status" value="1"/>
</dbReference>
<gene>
    <name evidence="5" type="ORF">DW070_09260</name>
</gene>
<dbReference type="PROSITE" id="PS50893">
    <property type="entry name" value="ABC_TRANSPORTER_2"/>
    <property type="match status" value="1"/>
</dbReference>
<dbReference type="PANTHER" id="PTHR42788">
    <property type="entry name" value="TAURINE IMPORT ATP-BINDING PROTEIN-RELATED"/>
    <property type="match status" value="1"/>
</dbReference>
<dbReference type="PROSITE" id="PS00211">
    <property type="entry name" value="ABC_TRANSPORTER_1"/>
    <property type="match status" value="1"/>
</dbReference>
<evidence type="ECO:0000313" key="5">
    <source>
        <dbReference type="EMBL" id="RGB79717.1"/>
    </source>
</evidence>
<feature type="domain" description="ABC transporter" evidence="4">
    <location>
        <begin position="5"/>
        <end position="228"/>
    </location>
</feature>
<evidence type="ECO:0000313" key="6">
    <source>
        <dbReference type="Proteomes" id="UP000260773"/>
    </source>
</evidence>
<dbReference type="AlphaFoldDB" id="A0A3E2TMX0"/>
<evidence type="ECO:0000256" key="2">
    <source>
        <dbReference type="ARBA" id="ARBA00022741"/>
    </source>
</evidence>
<dbReference type="Gene3D" id="3.40.50.300">
    <property type="entry name" value="P-loop containing nucleotide triphosphate hydrolases"/>
    <property type="match status" value="1"/>
</dbReference>
<dbReference type="InterPro" id="IPR027417">
    <property type="entry name" value="P-loop_NTPase"/>
</dbReference>
<reference evidence="5 6" key="1">
    <citation type="submission" date="2018-08" db="EMBL/GenBank/DDBJ databases">
        <title>A genome reference for cultivated species of the human gut microbiota.</title>
        <authorList>
            <person name="Zou Y."/>
            <person name="Xue W."/>
            <person name="Luo G."/>
        </authorList>
    </citation>
    <scope>NUCLEOTIDE SEQUENCE [LARGE SCALE GENOMIC DNA]</scope>
    <source>
        <strain evidence="5 6">AF45-17</strain>
    </source>
</reference>
<dbReference type="SUPFAM" id="SSF52540">
    <property type="entry name" value="P-loop containing nucleoside triphosphate hydrolases"/>
    <property type="match status" value="1"/>
</dbReference>
<organism evidence="5 6">
    <name type="scientific">Coprococcus catus</name>
    <dbReference type="NCBI Taxonomy" id="116085"/>
    <lineage>
        <taxon>Bacteria</taxon>
        <taxon>Bacillati</taxon>
        <taxon>Bacillota</taxon>
        <taxon>Clostridia</taxon>
        <taxon>Lachnospirales</taxon>
        <taxon>Lachnospiraceae</taxon>
        <taxon>Coprococcus</taxon>
    </lineage>
</organism>
<dbReference type="GO" id="GO:0016887">
    <property type="term" value="F:ATP hydrolysis activity"/>
    <property type="evidence" value="ECO:0007669"/>
    <property type="project" value="InterPro"/>
</dbReference>